<geneLocation type="plasmid" evidence="1">
    <name>pVPS92-VEB</name>
</geneLocation>
<sequence>MKKLTIFLPLIFLTGCSTTSDANKAQAEQKFLRNDVTHHEVGDGRNNLGTVHFSLFSNESQQSTVKVNFDKLPYRTKFDLCEKSGNYKDLKKVNIDKNGDAQPVYESKKVDCNSEVIVTKDSQGNYLVSYNLNFLEGYRVASIKGYDALLPQTSNRLFDNRFVQSKTVGLWDKKAQIILDI</sequence>
<proteinExistence type="predicted"/>
<dbReference type="RefSeq" id="WP_084981395.1">
    <property type="nucleotide sequence ID" value="NZ_JAESOU010000027.1"/>
</dbReference>
<reference evidence="1" key="1">
    <citation type="journal article" date="2016" name="Antimicrob. Agents Chemother.">
        <title>Genetic Characterization of a blaVEB-2-carrying plasmid in Vibrio parahaemolyticus.</title>
        <authorList>
            <person name="Li R."/>
            <person name="Ye L."/>
            <person name="Zheng Z."/>
            <person name="Chan E.W."/>
            <person name="Chen S."/>
        </authorList>
    </citation>
    <scope>NUCLEOTIDE SEQUENCE</scope>
    <source>
        <strain evidence="1">VPS92</strain>
        <plasmid evidence="1">pVPS92-VEB</plasmid>
    </source>
</reference>
<name>A0A1B1LRU8_VIBPH</name>
<dbReference type="PROSITE" id="PS51257">
    <property type="entry name" value="PROKAR_LIPOPROTEIN"/>
    <property type="match status" value="1"/>
</dbReference>
<dbReference type="AlphaFoldDB" id="A0A1B1LRU8"/>
<dbReference type="EMBL" id="KU356480">
    <property type="protein sequence ID" value="ANS55785.1"/>
    <property type="molecule type" value="Genomic_DNA"/>
</dbReference>
<evidence type="ECO:0000313" key="1">
    <source>
        <dbReference type="EMBL" id="ANS55785.1"/>
    </source>
</evidence>
<organism evidence="1">
    <name type="scientific">Vibrio parahaemolyticus</name>
    <dbReference type="NCBI Taxonomy" id="670"/>
    <lineage>
        <taxon>Bacteria</taxon>
        <taxon>Pseudomonadati</taxon>
        <taxon>Pseudomonadota</taxon>
        <taxon>Gammaproteobacteria</taxon>
        <taxon>Vibrionales</taxon>
        <taxon>Vibrionaceae</taxon>
        <taxon>Vibrio</taxon>
    </lineage>
</organism>
<keyword evidence="1" id="KW-0614">Plasmid</keyword>
<accession>A0A1B1LRU8</accession>
<protein>
    <submittedName>
        <fullName evidence="1">Uncharacterized protein</fullName>
    </submittedName>
</protein>